<dbReference type="InterPro" id="IPR011009">
    <property type="entry name" value="Kinase-like_dom_sf"/>
</dbReference>
<keyword evidence="1" id="KW-0547">Nucleotide-binding</keyword>
<dbReference type="PROSITE" id="PS00107">
    <property type="entry name" value="PROTEIN_KINASE_ATP"/>
    <property type="match status" value="1"/>
</dbReference>
<gene>
    <name evidence="4" type="primary">VRK1</name>
    <name evidence="4" type="ORF">TR160882</name>
</gene>
<dbReference type="PANTHER" id="PTHR11909">
    <property type="entry name" value="CASEIN KINASE-RELATED"/>
    <property type="match status" value="1"/>
</dbReference>
<dbReference type="AlphaFoldDB" id="A0A0X3P9N5"/>
<accession>A0A0X3P9N5</accession>
<dbReference type="SMART" id="SM00220">
    <property type="entry name" value="S_TKc"/>
    <property type="match status" value="1"/>
</dbReference>
<keyword evidence="4" id="KW-0808">Transferase</keyword>
<dbReference type="EMBL" id="GEEE01014797">
    <property type="protein sequence ID" value="JAP48428.1"/>
    <property type="molecule type" value="Transcribed_RNA"/>
</dbReference>
<dbReference type="GO" id="GO:0004672">
    <property type="term" value="F:protein kinase activity"/>
    <property type="evidence" value="ECO:0007669"/>
    <property type="project" value="InterPro"/>
</dbReference>
<feature type="region of interest" description="Disordered" evidence="2">
    <location>
        <begin position="367"/>
        <end position="390"/>
    </location>
</feature>
<proteinExistence type="predicted"/>
<feature type="compositionally biased region" description="Low complexity" evidence="2">
    <location>
        <begin position="377"/>
        <end position="390"/>
    </location>
</feature>
<feature type="non-terminal residue" evidence="4">
    <location>
        <position position="1"/>
    </location>
</feature>
<name>A0A0X3P9N5_SCHSO</name>
<feature type="binding site" evidence="1">
    <location>
        <position position="77"/>
    </location>
    <ligand>
        <name>ATP</name>
        <dbReference type="ChEBI" id="CHEBI:30616"/>
    </ligand>
</feature>
<evidence type="ECO:0000256" key="1">
    <source>
        <dbReference type="PROSITE-ProRule" id="PRU10141"/>
    </source>
</evidence>
<sequence>KDRLTVLTSLVVWFTMPRRAIPKRAYGMTAPMPVGFHLNADSSQQWVIDHVVGQGGFGRIYCAYLKEKPRLKNYVVKIEPQENGPLFTEIHFYTRVCKQQLLEEWKTQRGLNFLGIPRFIDKGLFIAPDGKRCRFLVMDRFDGSLEDYLLKQRLSSFDIPGIAIQALNALEYIHSKNYVHADLKASNLLGGSEKNQFYLVDFGLVALYNINGVHVAEKPSPKLKDNGTLEFCSRDAHKGLPPSRRGDIEILAFNLVHWLYRSRPSAPQGPSSGLPWDDLISDPSVRLNVNEATRNQVVRRKEDSMRDYNTFSKSTGLGSLPALESFLRQVGALGYSDRPNYTLLESTLRELAKSLSLKEKQAVNHTLSARSRAVTKTQLQQSADSSTDSQAVVNDVIKKSYLLSDHTVDTYCGSSFDNHSEFGARPSPRRLLRDHEGTRRSPRLQAICPPDAAHINANLHAKVATKTPLRSVTCSISDPQTCQSSHAHISPASTLDSTDSAHRRRHRRPKQYVGPRPDGGASPLVASQLSVSKSSEARRARTVAKTSVSSQTSPHLLAVAKARANERRRLRALQNIRAV</sequence>
<dbReference type="InterPro" id="IPR017441">
    <property type="entry name" value="Protein_kinase_ATP_BS"/>
</dbReference>
<keyword evidence="4" id="KW-0418">Kinase</keyword>
<dbReference type="GO" id="GO:0005524">
    <property type="term" value="F:ATP binding"/>
    <property type="evidence" value="ECO:0007669"/>
    <property type="project" value="UniProtKB-UniRule"/>
</dbReference>
<reference evidence="4" key="1">
    <citation type="submission" date="2016-01" db="EMBL/GenBank/DDBJ databases">
        <title>Reference transcriptome for the parasite Schistocephalus solidus: insights into the molecular evolution of parasitism.</title>
        <authorList>
            <person name="Hebert F.O."/>
            <person name="Grambauer S."/>
            <person name="Barber I."/>
            <person name="Landry C.R."/>
            <person name="Aubin-Horth N."/>
        </authorList>
    </citation>
    <scope>NUCLEOTIDE SEQUENCE</scope>
</reference>
<feature type="domain" description="Protein kinase" evidence="3">
    <location>
        <begin position="46"/>
        <end position="348"/>
    </location>
</feature>
<keyword evidence="1" id="KW-0067">ATP-binding</keyword>
<dbReference type="PROSITE" id="PS50011">
    <property type="entry name" value="PROTEIN_KINASE_DOM"/>
    <property type="match status" value="1"/>
</dbReference>
<feature type="compositionally biased region" description="Polar residues" evidence="2">
    <location>
        <begin position="477"/>
        <end position="498"/>
    </location>
</feature>
<feature type="region of interest" description="Disordered" evidence="2">
    <location>
        <begin position="423"/>
        <end position="443"/>
    </location>
</feature>
<feature type="region of interest" description="Disordered" evidence="2">
    <location>
        <begin position="477"/>
        <end position="524"/>
    </location>
</feature>
<dbReference type="SUPFAM" id="SSF56112">
    <property type="entry name" value="Protein kinase-like (PK-like)"/>
    <property type="match status" value="1"/>
</dbReference>
<dbReference type="InterPro" id="IPR050235">
    <property type="entry name" value="CK1_Ser-Thr_kinase"/>
</dbReference>
<dbReference type="Pfam" id="PF00069">
    <property type="entry name" value="Pkinase"/>
    <property type="match status" value="1"/>
</dbReference>
<evidence type="ECO:0000259" key="3">
    <source>
        <dbReference type="PROSITE" id="PS50011"/>
    </source>
</evidence>
<evidence type="ECO:0000313" key="4">
    <source>
        <dbReference type="EMBL" id="JAP48428.1"/>
    </source>
</evidence>
<dbReference type="InterPro" id="IPR000719">
    <property type="entry name" value="Prot_kinase_dom"/>
</dbReference>
<evidence type="ECO:0000256" key="2">
    <source>
        <dbReference type="SAM" id="MobiDB-lite"/>
    </source>
</evidence>
<organism evidence="4">
    <name type="scientific">Schistocephalus solidus</name>
    <name type="common">Tapeworm</name>
    <dbReference type="NCBI Taxonomy" id="70667"/>
    <lineage>
        <taxon>Eukaryota</taxon>
        <taxon>Metazoa</taxon>
        <taxon>Spiralia</taxon>
        <taxon>Lophotrochozoa</taxon>
        <taxon>Platyhelminthes</taxon>
        <taxon>Cestoda</taxon>
        <taxon>Eucestoda</taxon>
        <taxon>Diphyllobothriidea</taxon>
        <taxon>Diphyllobothriidae</taxon>
        <taxon>Schistocephalus</taxon>
    </lineage>
</organism>
<dbReference type="Gene3D" id="1.10.510.10">
    <property type="entry name" value="Transferase(Phosphotransferase) domain 1"/>
    <property type="match status" value="1"/>
</dbReference>
<protein>
    <submittedName>
        <fullName evidence="4">Serine/threonine-protein kinase VRK1</fullName>
    </submittedName>
</protein>